<organism evidence="1 2">
    <name type="scientific">Kribbella jejuensis</name>
    <dbReference type="NCBI Taxonomy" id="236068"/>
    <lineage>
        <taxon>Bacteria</taxon>
        <taxon>Bacillati</taxon>
        <taxon>Actinomycetota</taxon>
        <taxon>Actinomycetes</taxon>
        <taxon>Propionibacteriales</taxon>
        <taxon>Kribbellaceae</taxon>
        <taxon>Kribbella</taxon>
    </lineage>
</organism>
<comment type="caution">
    <text evidence="1">The sequence shown here is derived from an EMBL/GenBank/DDBJ whole genome shotgun (WGS) entry which is preliminary data.</text>
</comment>
<accession>A0A542DV26</accession>
<sequence length="102" mass="11694">MKYRTAGTFDRDLARLPGDHRQMFLKILSEHFLPAIAAGSFTGTPPWPKRLRIHQLAGGIYSITWSFTGPDGRATFHLERTDDGETILVWRRIGTHDIYDRP</sequence>
<evidence type="ECO:0008006" key="3">
    <source>
        <dbReference type="Google" id="ProtNLM"/>
    </source>
</evidence>
<name>A0A542DV26_9ACTN</name>
<proteinExistence type="predicted"/>
<reference evidence="1 2" key="1">
    <citation type="submission" date="2019-06" db="EMBL/GenBank/DDBJ databases">
        <title>Sequencing the genomes of 1000 actinobacteria strains.</title>
        <authorList>
            <person name="Klenk H.-P."/>
        </authorList>
    </citation>
    <scope>NUCLEOTIDE SEQUENCE [LARGE SCALE GENOMIC DNA]</scope>
    <source>
        <strain evidence="1 2">DSM 17305</strain>
    </source>
</reference>
<evidence type="ECO:0000313" key="1">
    <source>
        <dbReference type="EMBL" id="TQJ06949.1"/>
    </source>
</evidence>
<gene>
    <name evidence="1" type="ORF">FB475_6625</name>
</gene>
<dbReference type="Proteomes" id="UP000316298">
    <property type="component" value="Unassembled WGS sequence"/>
</dbReference>
<dbReference type="OrthoDB" id="3215594at2"/>
<keyword evidence="2" id="KW-1185">Reference proteome</keyword>
<dbReference type="EMBL" id="VFMM01000003">
    <property type="protein sequence ID" value="TQJ06949.1"/>
    <property type="molecule type" value="Genomic_DNA"/>
</dbReference>
<dbReference type="RefSeq" id="WP_141861560.1">
    <property type="nucleotide sequence ID" value="NZ_BAAAKA010000010.1"/>
</dbReference>
<protein>
    <recommendedName>
        <fullName evidence="3">mRNA-degrading endonuclease RelE of RelBE toxin-antitoxin system</fullName>
    </recommendedName>
</protein>
<evidence type="ECO:0000313" key="2">
    <source>
        <dbReference type="Proteomes" id="UP000316298"/>
    </source>
</evidence>
<dbReference type="AlphaFoldDB" id="A0A542DV26"/>